<dbReference type="RefSeq" id="WP_213101857.1">
    <property type="nucleotide sequence ID" value="NZ_JAGYPM010000002.1"/>
</dbReference>
<accession>A0ABS5NSL1</accession>
<evidence type="ECO:0000313" key="3">
    <source>
        <dbReference type="Proteomes" id="UP000681027"/>
    </source>
</evidence>
<keyword evidence="1" id="KW-0812">Transmembrane</keyword>
<organism evidence="2 3">
    <name type="scientific">Cytobacillus citreus</name>
    <dbReference type="NCBI Taxonomy" id="2833586"/>
    <lineage>
        <taxon>Bacteria</taxon>
        <taxon>Bacillati</taxon>
        <taxon>Bacillota</taxon>
        <taxon>Bacilli</taxon>
        <taxon>Bacillales</taxon>
        <taxon>Bacillaceae</taxon>
        <taxon>Cytobacillus</taxon>
    </lineage>
</organism>
<evidence type="ECO:0000313" key="2">
    <source>
        <dbReference type="EMBL" id="MBS4190403.1"/>
    </source>
</evidence>
<proteinExistence type="predicted"/>
<name>A0ABS5NSL1_9BACI</name>
<keyword evidence="1" id="KW-0472">Membrane</keyword>
<feature type="transmembrane region" description="Helical" evidence="1">
    <location>
        <begin position="9"/>
        <end position="28"/>
    </location>
</feature>
<keyword evidence="3" id="KW-1185">Reference proteome</keyword>
<keyword evidence="1" id="KW-1133">Transmembrane helix</keyword>
<reference evidence="2 3" key="1">
    <citation type="submission" date="2021-05" db="EMBL/GenBank/DDBJ databases">
        <title>Novel Bacillus species.</title>
        <authorList>
            <person name="Liu G."/>
        </authorList>
    </citation>
    <scope>NUCLEOTIDE SEQUENCE [LARGE SCALE GENOMIC DNA]</scope>
    <source>
        <strain evidence="2 3">FJAT-49705</strain>
    </source>
</reference>
<gene>
    <name evidence="2" type="ORF">KHA94_09355</name>
</gene>
<dbReference type="Proteomes" id="UP000681027">
    <property type="component" value="Unassembled WGS sequence"/>
</dbReference>
<evidence type="ECO:0000256" key="1">
    <source>
        <dbReference type="SAM" id="Phobius"/>
    </source>
</evidence>
<dbReference type="EMBL" id="JAGYPM010000002">
    <property type="protein sequence ID" value="MBS4190403.1"/>
    <property type="molecule type" value="Genomic_DNA"/>
</dbReference>
<comment type="caution">
    <text evidence="2">The sequence shown here is derived from an EMBL/GenBank/DDBJ whole genome shotgun (WGS) entry which is preliminary data.</text>
</comment>
<sequence length="111" mass="12837">MKKKKNRLFIWMIVFICIVVIASFFIPWTTKPSGETRVILEHTYKTYIAPLCFETSNATNFLEESTLQSAQDLDYKPHSSCTEDALKAENDSLFESILKEIGIIGKKRNNW</sequence>
<protein>
    <submittedName>
        <fullName evidence="2">Uncharacterized protein</fullName>
    </submittedName>
</protein>